<dbReference type="OMA" id="CSDIFFE"/>
<reference evidence="5 6" key="1">
    <citation type="journal article" date="2009" name="Nature">
        <title>Evolution of pathogenicity and sexual reproduction in eight Candida genomes.</title>
        <authorList>
            <person name="Butler G."/>
            <person name="Rasmussen M.D."/>
            <person name="Lin M.F."/>
            <person name="Santos M.A."/>
            <person name="Sakthikumar S."/>
            <person name="Munro C.A."/>
            <person name="Rheinbay E."/>
            <person name="Grabherr M."/>
            <person name="Forche A."/>
            <person name="Reedy J.L."/>
            <person name="Agrafioti I."/>
            <person name="Arnaud M.B."/>
            <person name="Bates S."/>
            <person name="Brown A.J."/>
            <person name="Brunke S."/>
            <person name="Costanzo M.C."/>
            <person name="Fitzpatrick D.A."/>
            <person name="de Groot P.W."/>
            <person name="Harris D."/>
            <person name="Hoyer L.L."/>
            <person name="Hube B."/>
            <person name="Klis F.M."/>
            <person name="Kodira C."/>
            <person name="Lennard N."/>
            <person name="Logue M.E."/>
            <person name="Martin R."/>
            <person name="Neiman A.M."/>
            <person name="Nikolaou E."/>
            <person name="Quail M.A."/>
            <person name="Quinn J."/>
            <person name="Santos M.C."/>
            <person name="Schmitzberger F.F."/>
            <person name="Sherlock G."/>
            <person name="Shah P."/>
            <person name="Silverstein K.A."/>
            <person name="Skrzypek M.S."/>
            <person name="Soll D."/>
            <person name="Staggs R."/>
            <person name="Stansfield I."/>
            <person name="Stumpf M.P."/>
            <person name="Sudbery P.E."/>
            <person name="Srikantha T."/>
            <person name="Zeng Q."/>
            <person name="Berman J."/>
            <person name="Berriman M."/>
            <person name="Heitman J."/>
            <person name="Gow N.A."/>
            <person name="Lorenz M.C."/>
            <person name="Birren B.W."/>
            <person name="Kellis M."/>
            <person name="Cuomo C.A."/>
        </authorList>
    </citation>
    <scope>NUCLEOTIDE SEQUENCE [LARGE SCALE GENOMIC DNA]</scope>
    <source>
        <strain evidence="6">ATCC 11503 / BCRC 21390 / CBS 2605 / JCM 1781 / NBRC 1676 / NRRL YB-4239</strain>
    </source>
</reference>
<gene>
    <name evidence="5" type="ORF">LELG_00195</name>
</gene>
<dbReference type="SUPFAM" id="SSF51556">
    <property type="entry name" value="Metallo-dependent hydrolases"/>
    <property type="match status" value="1"/>
</dbReference>
<evidence type="ECO:0000313" key="5">
    <source>
        <dbReference type="EMBL" id="EDK42017.1"/>
    </source>
</evidence>
<evidence type="ECO:0000313" key="6">
    <source>
        <dbReference type="Proteomes" id="UP000001996"/>
    </source>
</evidence>
<dbReference type="PROSITE" id="PS01091">
    <property type="entry name" value="TATD_3"/>
    <property type="match status" value="1"/>
</dbReference>
<dbReference type="FunCoup" id="A5DS59">
    <property type="interactions" value="559"/>
</dbReference>
<dbReference type="GO" id="GO:0004519">
    <property type="term" value="F:endonuclease activity"/>
    <property type="evidence" value="ECO:0007669"/>
    <property type="project" value="EnsemblFungi"/>
</dbReference>
<dbReference type="HOGENOM" id="CLU_031506_1_0_1"/>
<evidence type="ECO:0000256" key="2">
    <source>
        <dbReference type="ARBA" id="ARBA00022722"/>
    </source>
</evidence>
<name>A5DS59_LODEL</name>
<dbReference type="Gene3D" id="3.20.20.140">
    <property type="entry name" value="Metal-dependent hydrolases"/>
    <property type="match status" value="1"/>
</dbReference>
<sequence>MSRLSNQAHRAIMSWRPRYFDIGVNFSDSMFQGYYNGSNNRKHPCDIEDVIRRAHLFNVDKMLITASTIQESRDHFELCEKYANQFTSTAGVHPCSVAQEFYQREGETYTERLREDVDDRLSELKSILIKGYELGHVKAFGEIGLDYDRLHYSTKEQQVEMFTRQLDLLKDLPFKLPLFLHMRAACDDFVSILRPYIESGVIEKGHGVVHSFTGSEEELMKILDLGFFVGINGCSLKTEENVSVAAKIPIDRLMIETDAPWCEIRKSHASYKYITSYPNKFYPKIETIDTMNEAKPVFKLDENLPFPSIKKEAYEKHSEYVRQKIKNGAEGSTDAKIGVYSRPMIKSRNEPVEVGLVAEILCKIHGINEEKDIEAFIDEIFENSCKLFA</sequence>
<dbReference type="InterPro" id="IPR032466">
    <property type="entry name" value="Metal_Hydrolase"/>
</dbReference>
<dbReference type="VEuPathDB" id="FungiDB:LELG_00195"/>
<dbReference type="PANTHER" id="PTHR10060:SF15">
    <property type="entry name" value="DEOXYRIBONUCLEASE TATDN1"/>
    <property type="match status" value="1"/>
</dbReference>
<dbReference type="GO" id="GO:0034599">
    <property type="term" value="P:cellular response to oxidative stress"/>
    <property type="evidence" value="ECO:0007669"/>
    <property type="project" value="EnsemblFungi"/>
</dbReference>
<keyword evidence="4" id="KW-0378">Hydrolase</keyword>
<dbReference type="GO" id="GO:0005829">
    <property type="term" value="C:cytosol"/>
    <property type="evidence" value="ECO:0007669"/>
    <property type="project" value="TreeGrafter"/>
</dbReference>
<organism evidence="5 6">
    <name type="scientific">Lodderomyces elongisporus (strain ATCC 11503 / CBS 2605 / JCM 1781 / NBRC 1676 / NRRL YB-4239)</name>
    <name type="common">Yeast</name>
    <name type="synonym">Saccharomyces elongisporus</name>
    <dbReference type="NCBI Taxonomy" id="379508"/>
    <lineage>
        <taxon>Eukaryota</taxon>
        <taxon>Fungi</taxon>
        <taxon>Dikarya</taxon>
        <taxon>Ascomycota</taxon>
        <taxon>Saccharomycotina</taxon>
        <taxon>Pichiomycetes</taxon>
        <taxon>Debaryomycetaceae</taxon>
        <taxon>Candida/Lodderomyces clade</taxon>
        <taxon>Lodderomyces</taxon>
    </lineage>
</organism>
<keyword evidence="2" id="KW-0540">Nuclease</keyword>
<comment type="similarity">
    <text evidence="1">Belongs to the metallo-dependent hydrolases superfamily. TatD-type hydrolase family.</text>
</comment>
<evidence type="ECO:0000256" key="4">
    <source>
        <dbReference type="ARBA" id="ARBA00022801"/>
    </source>
</evidence>
<proteinExistence type="inferred from homology"/>
<dbReference type="STRING" id="379508.A5DS59"/>
<dbReference type="GO" id="GO:0008296">
    <property type="term" value="F:3'-5'-DNA exonuclease activity"/>
    <property type="evidence" value="ECO:0007669"/>
    <property type="project" value="EnsemblFungi"/>
</dbReference>
<dbReference type="EMBL" id="CH981524">
    <property type="protein sequence ID" value="EDK42017.1"/>
    <property type="molecule type" value="Genomic_DNA"/>
</dbReference>
<dbReference type="OrthoDB" id="6079689at2759"/>
<dbReference type="InParanoid" id="A5DS59"/>
<evidence type="ECO:0000256" key="1">
    <source>
        <dbReference type="ARBA" id="ARBA00009275"/>
    </source>
</evidence>
<accession>A5DS59</accession>
<dbReference type="PROSITE" id="PS01090">
    <property type="entry name" value="TATD_2"/>
    <property type="match status" value="1"/>
</dbReference>
<evidence type="ECO:0000256" key="3">
    <source>
        <dbReference type="ARBA" id="ARBA00022723"/>
    </source>
</evidence>
<dbReference type="InterPro" id="IPR018228">
    <property type="entry name" value="DNase_TatD-rel_CS"/>
</dbReference>
<keyword evidence="3" id="KW-0479">Metal-binding</keyword>
<dbReference type="GO" id="GO:0006309">
    <property type="term" value="P:apoptotic DNA fragmentation"/>
    <property type="evidence" value="ECO:0007669"/>
    <property type="project" value="EnsemblFungi"/>
</dbReference>
<dbReference type="GO" id="GO:0046872">
    <property type="term" value="F:metal ion binding"/>
    <property type="evidence" value="ECO:0007669"/>
    <property type="project" value="UniProtKB-KW"/>
</dbReference>
<dbReference type="AlphaFoldDB" id="A5DS59"/>
<dbReference type="CDD" id="cd01310">
    <property type="entry name" value="TatD_DNAse"/>
    <property type="match status" value="1"/>
</dbReference>
<dbReference type="PANTHER" id="PTHR10060">
    <property type="entry name" value="TATD FAMILY DEOXYRIBONUCLEASE"/>
    <property type="match status" value="1"/>
</dbReference>
<dbReference type="KEGG" id="lel:PVL30_000188"/>
<dbReference type="Pfam" id="PF01026">
    <property type="entry name" value="TatD_DNase"/>
    <property type="match status" value="1"/>
</dbReference>
<dbReference type="InterPro" id="IPR050891">
    <property type="entry name" value="TatD-type_Hydrolase"/>
</dbReference>
<dbReference type="Proteomes" id="UP000001996">
    <property type="component" value="Unassembled WGS sequence"/>
</dbReference>
<dbReference type="GeneID" id="5235653"/>
<keyword evidence="6" id="KW-1185">Reference proteome</keyword>
<protein>
    <submittedName>
        <fullName evidence="5">Uncharacterized protein</fullName>
    </submittedName>
</protein>
<dbReference type="InterPro" id="IPR001130">
    <property type="entry name" value="TatD-like"/>
</dbReference>
<dbReference type="eggNOG" id="KOG3020">
    <property type="taxonomic scope" value="Eukaryota"/>
</dbReference>